<sequence length="152" mass="17257">MFCAFCGSQVKDGDRFCKDCGASLQGPGNAFQSPVSAVQSVSGNSRSPRRSGAGAGKNPYRDQIAHLRLELKEARIHLKEVNNQISGTRSNYFELDSFVQRGIARRVGRMIEGAQLFGPYQRRKQLQDQIRQLEMELLQLERAQEQWRLQKQ</sequence>
<dbReference type="RefSeq" id="WP_151754607.1">
    <property type="nucleotide sequence ID" value="NZ_BKZW01000001.1"/>
</dbReference>
<accession>A0A5J4KCC8</accession>
<feature type="region of interest" description="Disordered" evidence="2">
    <location>
        <begin position="37"/>
        <end position="60"/>
    </location>
</feature>
<feature type="coiled-coil region" evidence="1">
    <location>
        <begin position="64"/>
        <end position="91"/>
    </location>
</feature>
<feature type="domain" description="Zinc-ribbon" evidence="3">
    <location>
        <begin position="2"/>
        <end position="24"/>
    </location>
</feature>
<evidence type="ECO:0000259" key="3">
    <source>
        <dbReference type="Pfam" id="PF13240"/>
    </source>
</evidence>
<feature type="compositionally biased region" description="Polar residues" evidence="2">
    <location>
        <begin position="37"/>
        <end position="46"/>
    </location>
</feature>
<reference evidence="4 5" key="1">
    <citation type="submission" date="2019-10" db="EMBL/GenBank/DDBJ databases">
        <title>Dictyobacter vulcani sp. nov., within the class Ktedonobacteria, isolated from soil of volcanic Mt. Zao.</title>
        <authorList>
            <person name="Zheng Y."/>
            <person name="Wang C.M."/>
            <person name="Sakai Y."/>
            <person name="Abe K."/>
            <person name="Yokota A."/>
            <person name="Yabe S."/>
        </authorList>
    </citation>
    <scope>NUCLEOTIDE SEQUENCE [LARGE SCALE GENOMIC DNA]</scope>
    <source>
        <strain evidence="4 5">W12</strain>
    </source>
</reference>
<comment type="caution">
    <text evidence="4">The sequence shown here is derived from an EMBL/GenBank/DDBJ whole genome shotgun (WGS) entry which is preliminary data.</text>
</comment>
<dbReference type="AlphaFoldDB" id="A0A5J4KCC8"/>
<keyword evidence="1" id="KW-0175">Coiled coil</keyword>
<evidence type="ECO:0000256" key="1">
    <source>
        <dbReference type="SAM" id="Coils"/>
    </source>
</evidence>
<name>A0A5J4KCC8_9CHLR</name>
<feature type="coiled-coil region" evidence="1">
    <location>
        <begin position="123"/>
        <end position="150"/>
    </location>
</feature>
<evidence type="ECO:0000256" key="2">
    <source>
        <dbReference type="SAM" id="MobiDB-lite"/>
    </source>
</evidence>
<dbReference type="InterPro" id="IPR026870">
    <property type="entry name" value="Zinc_ribbon_dom"/>
</dbReference>
<keyword evidence="5" id="KW-1185">Reference proteome</keyword>
<evidence type="ECO:0000313" key="5">
    <source>
        <dbReference type="Proteomes" id="UP000326912"/>
    </source>
</evidence>
<dbReference type="Proteomes" id="UP000326912">
    <property type="component" value="Unassembled WGS sequence"/>
</dbReference>
<dbReference type="EMBL" id="BKZW01000001">
    <property type="protein sequence ID" value="GER86484.1"/>
    <property type="molecule type" value="Genomic_DNA"/>
</dbReference>
<protein>
    <recommendedName>
        <fullName evidence="3">Zinc-ribbon domain-containing protein</fullName>
    </recommendedName>
</protein>
<evidence type="ECO:0000313" key="4">
    <source>
        <dbReference type="EMBL" id="GER86484.1"/>
    </source>
</evidence>
<organism evidence="4 5">
    <name type="scientific">Dictyobacter vulcani</name>
    <dbReference type="NCBI Taxonomy" id="2607529"/>
    <lineage>
        <taxon>Bacteria</taxon>
        <taxon>Bacillati</taxon>
        <taxon>Chloroflexota</taxon>
        <taxon>Ktedonobacteria</taxon>
        <taxon>Ktedonobacterales</taxon>
        <taxon>Dictyobacteraceae</taxon>
        <taxon>Dictyobacter</taxon>
    </lineage>
</organism>
<proteinExistence type="predicted"/>
<dbReference type="Pfam" id="PF13240">
    <property type="entry name" value="Zn_Ribbon_1"/>
    <property type="match status" value="1"/>
</dbReference>
<gene>
    <name evidence="4" type="ORF">KDW_06460</name>
</gene>